<organism evidence="2">
    <name type="scientific">viral metagenome</name>
    <dbReference type="NCBI Taxonomy" id="1070528"/>
    <lineage>
        <taxon>unclassified sequences</taxon>
        <taxon>metagenomes</taxon>
        <taxon>organismal metagenomes</taxon>
    </lineage>
</organism>
<keyword evidence="1" id="KW-0812">Transmembrane</keyword>
<feature type="transmembrane region" description="Helical" evidence="1">
    <location>
        <begin position="12"/>
        <end position="32"/>
    </location>
</feature>
<keyword evidence="1" id="KW-0472">Membrane</keyword>
<sequence>MYNMDIKLFGMSFRLEILLLIVIIYLIMVGHVCCSCYHGNGSLLEALTNAPVGGENKRIRDYTFQKGLQTFPTQEGFTGANTNYGQSAPYSLVNSKPVNTSSWGAPNLTYQKGKPVDKAVQNFLDRKPQPVPLPEGELDMFATTPFKPECCPSSFSNSMGCACITVPQYNYLIGRGGNNVPYSFY</sequence>
<name>A0A6C0HYB3_9ZZZZ</name>
<keyword evidence="1" id="KW-1133">Transmembrane helix</keyword>
<evidence type="ECO:0000256" key="1">
    <source>
        <dbReference type="SAM" id="Phobius"/>
    </source>
</evidence>
<accession>A0A6C0HYB3</accession>
<dbReference type="EMBL" id="MN740028">
    <property type="protein sequence ID" value="QHT84823.1"/>
    <property type="molecule type" value="Genomic_DNA"/>
</dbReference>
<evidence type="ECO:0000313" key="2">
    <source>
        <dbReference type="EMBL" id="QHT84823.1"/>
    </source>
</evidence>
<protein>
    <submittedName>
        <fullName evidence="2">Uncharacterized protein</fullName>
    </submittedName>
</protein>
<reference evidence="2" key="1">
    <citation type="journal article" date="2020" name="Nature">
        <title>Giant virus diversity and host interactions through global metagenomics.</title>
        <authorList>
            <person name="Schulz F."/>
            <person name="Roux S."/>
            <person name="Paez-Espino D."/>
            <person name="Jungbluth S."/>
            <person name="Walsh D.A."/>
            <person name="Denef V.J."/>
            <person name="McMahon K.D."/>
            <person name="Konstantinidis K.T."/>
            <person name="Eloe-Fadrosh E.A."/>
            <person name="Kyrpides N.C."/>
            <person name="Woyke T."/>
        </authorList>
    </citation>
    <scope>NUCLEOTIDE SEQUENCE</scope>
    <source>
        <strain evidence="2">GVMAG-M-3300023184-178</strain>
    </source>
</reference>
<proteinExistence type="predicted"/>
<dbReference type="AlphaFoldDB" id="A0A6C0HYB3"/>